<evidence type="ECO:0000256" key="2">
    <source>
        <dbReference type="ARBA" id="ARBA00001946"/>
    </source>
</evidence>
<evidence type="ECO:0000256" key="6">
    <source>
        <dbReference type="ARBA" id="ARBA00022741"/>
    </source>
</evidence>
<name>A0A8A4TUU7_SULCO</name>
<evidence type="ECO:0000256" key="8">
    <source>
        <dbReference type="ARBA" id="ARBA00022960"/>
    </source>
</evidence>
<feature type="domain" description="ATP-grasp" evidence="13">
    <location>
        <begin position="139"/>
        <end position="357"/>
    </location>
</feature>
<evidence type="ECO:0000256" key="5">
    <source>
        <dbReference type="ARBA" id="ARBA00022598"/>
    </source>
</evidence>
<reference evidence="14" key="1">
    <citation type="submission" date="2021-03" db="EMBL/GenBank/DDBJ databases">
        <title>Acanthopleuribacteraceae sp. M133.</title>
        <authorList>
            <person name="Wang G."/>
        </authorList>
    </citation>
    <scope>NUCLEOTIDE SEQUENCE</scope>
    <source>
        <strain evidence="14">M133</strain>
    </source>
</reference>
<dbReference type="PANTHER" id="PTHR23132:SF0">
    <property type="entry name" value="D-ALANINE-D-ALANINE LIGASE FAMILY"/>
    <property type="match status" value="1"/>
</dbReference>
<dbReference type="GO" id="GO:0008716">
    <property type="term" value="F:D-alanine-D-alanine ligase activity"/>
    <property type="evidence" value="ECO:0007669"/>
    <property type="project" value="UniProtKB-EC"/>
</dbReference>
<dbReference type="Gene3D" id="3.30.470.20">
    <property type="entry name" value="ATP-grasp fold, B domain"/>
    <property type="match status" value="2"/>
</dbReference>
<dbReference type="InterPro" id="IPR011095">
    <property type="entry name" value="Dala_Dala_lig_C"/>
</dbReference>
<keyword evidence="7 12" id="KW-0067">ATP-binding</keyword>
<dbReference type="PANTHER" id="PTHR23132">
    <property type="entry name" value="D-ALANINE--D-ALANINE LIGASE"/>
    <property type="match status" value="1"/>
</dbReference>
<accession>A0A8A4TUU7</accession>
<dbReference type="GO" id="GO:0046872">
    <property type="term" value="F:metal ion binding"/>
    <property type="evidence" value="ECO:0007669"/>
    <property type="project" value="InterPro"/>
</dbReference>
<dbReference type="InterPro" id="IPR016185">
    <property type="entry name" value="PreATP-grasp_dom_sf"/>
</dbReference>
<dbReference type="GO" id="GO:0008360">
    <property type="term" value="P:regulation of cell shape"/>
    <property type="evidence" value="ECO:0007669"/>
    <property type="project" value="UniProtKB-KW"/>
</dbReference>
<sequence length="834" mass="92829">MQPLDPKQTRVAIFFGGPSNERNISLDSARTFFDSIRKSMDERLISLVFIGPDLTFHRLESQWIYSNTIEDFEGLDLPAYTAEARDRLLRETDVLCPIVHGEFGEDGALSRLFEDHGRHAYVGSDPDGLALTLDKRATVAKLAELGFPVVPNRLLSKGEWDADPAGLTADIFGRIPLDAGGRLITKPNNCGSSDGVSLVDREAFAEGLARAFTHSDQVLVEQRILGREFSLIVLQDVDGAIFPLLPTGIRVQEGLPGDETALYTRNKKYMPGAGAIHETPFTHDEALLGRMREQALSLFRDFGLRDWARFDGFVTEDGRIYWSDLNGIPGCGLDSFLFQQASLFGLRHSDVFQLMLHRAARREDRRLVGESARKGGEGMRVAVIGGGSSSERHVSRMSWFNVTQKLTALQRYRVTSVYLDREERYWIVAPFIALQHTVDEIDAMIGNPEHYRATIELCNRLKGDAFREVGHPVDAINFLPRQVALADFERHFDFVFLALHGGIGEDGTLQAAFAERGMPFNGSGSRVSRICMDKHETNLRCRAWAIPGFEAPGQIILDVAALEADLVAEGLAPGRMRELVDGFDRHRDIAALCASTEYQAFANCCSLWADRCRDRLDSPHGLVLKPKSDGCSSGVLVSRDPRAQIPLYLLFALSSLDRMPLKLLYPGVTEDDVFLQMPMFDQLIVEQYLGRPDAPGHFVEMTVGVLGPAGNQIALMPSETRAQTDVLSLDEKFNKGVGINLTPPPGLTVDQVRRIRERVATFANRLGIEGYARIDIMYQPPTDKVYLIEVNTLPGLTSATIIYTQALTTPETRLKPAEFLSRLIELGREARNRH</sequence>
<dbReference type="GO" id="GO:0005524">
    <property type="term" value="F:ATP binding"/>
    <property type="evidence" value="ECO:0007669"/>
    <property type="project" value="UniProtKB-UniRule"/>
</dbReference>
<dbReference type="PROSITE" id="PS00843">
    <property type="entry name" value="DALA_DALA_LIGASE_1"/>
    <property type="match status" value="1"/>
</dbReference>
<keyword evidence="6 12" id="KW-0547">Nucleotide-binding</keyword>
<dbReference type="GO" id="GO:0009252">
    <property type="term" value="P:peptidoglycan biosynthetic process"/>
    <property type="evidence" value="ECO:0007669"/>
    <property type="project" value="UniProtKB-KW"/>
</dbReference>
<keyword evidence="9" id="KW-0573">Peptidoglycan synthesis</keyword>
<evidence type="ECO:0000313" key="15">
    <source>
        <dbReference type="Proteomes" id="UP000663929"/>
    </source>
</evidence>
<dbReference type="PROSITE" id="PS00844">
    <property type="entry name" value="DALA_DALA_LIGASE_2"/>
    <property type="match status" value="1"/>
</dbReference>
<dbReference type="Gene3D" id="3.30.1490.20">
    <property type="entry name" value="ATP-grasp fold, A domain"/>
    <property type="match status" value="1"/>
</dbReference>
<evidence type="ECO:0000256" key="10">
    <source>
        <dbReference type="ARBA" id="ARBA00023316"/>
    </source>
</evidence>
<evidence type="ECO:0000256" key="1">
    <source>
        <dbReference type="ARBA" id="ARBA00001936"/>
    </source>
</evidence>
<dbReference type="SUPFAM" id="SSF56059">
    <property type="entry name" value="Glutathione synthetase ATP-binding domain-like"/>
    <property type="match status" value="2"/>
</dbReference>
<dbReference type="EC" id="6.3.2.4" evidence="4"/>
<dbReference type="SUPFAM" id="SSF52440">
    <property type="entry name" value="PreATP-grasp domain"/>
    <property type="match status" value="2"/>
</dbReference>
<dbReference type="InterPro" id="IPR000291">
    <property type="entry name" value="D-Ala_lig_Van_CS"/>
</dbReference>
<keyword evidence="5" id="KW-0436">Ligase</keyword>
<comment type="cofactor">
    <cofactor evidence="1">
        <name>Mn(2+)</name>
        <dbReference type="ChEBI" id="CHEBI:29035"/>
    </cofactor>
</comment>
<comment type="similarity">
    <text evidence="3">Belongs to the D-alanine--D-alanine ligase family.</text>
</comment>
<comment type="cofactor">
    <cofactor evidence="2">
        <name>Mg(2+)</name>
        <dbReference type="ChEBI" id="CHEBI:18420"/>
    </cofactor>
</comment>
<dbReference type="Proteomes" id="UP000663929">
    <property type="component" value="Chromosome"/>
</dbReference>
<feature type="domain" description="ATP-grasp" evidence="13">
    <location>
        <begin position="585"/>
        <end position="825"/>
    </location>
</feature>
<evidence type="ECO:0000256" key="7">
    <source>
        <dbReference type="ARBA" id="ARBA00022840"/>
    </source>
</evidence>
<gene>
    <name evidence="14" type="ORF">J3U87_12430</name>
</gene>
<evidence type="ECO:0000256" key="12">
    <source>
        <dbReference type="PROSITE-ProRule" id="PRU00409"/>
    </source>
</evidence>
<dbReference type="Gene3D" id="3.40.50.20">
    <property type="match status" value="2"/>
</dbReference>
<dbReference type="Pfam" id="PF01820">
    <property type="entry name" value="Dala_Dala_lig_N"/>
    <property type="match status" value="2"/>
</dbReference>
<evidence type="ECO:0000256" key="11">
    <source>
        <dbReference type="ARBA" id="ARBA00047614"/>
    </source>
</evidence>
<protein>
    <recommendedName>
        <fullName evidence="4">D-alanine--D-alanine ligase</fullName>
        <ecNumber evidence="4">6.3.2.4</ecNumber>
    </recommendedName>
</protein>
<evidence type="ECO:0000259" key="13">
    <source>
        <dbReference type="PROSITE" id="PS50975"/>
    </source>
</evidence>
<dbReference type="InterPro" id="IPR011127">
    <property type="entry name" value="Dala_Dala_lig_N"/>
</dbReference>
<dbReference type="AlphaFoldDB" id="A0A8A4TUU7"/>
<dbReference type="KEGG" id="scor:J3U87_12430"/>
<keyword evidence="8" id="KW-0133">Cell shape</keyword>
<evidence type="ECO:0000256" key="4">
    <source>
        <dbReference type="ARBA" id="ARBA00012216"/>
    </source>
</evidence>
<evidence type="ECO:0000313" key="14">
    <source>
        <dbReference type="EMBL" id="QTD53253.1"/>
    </source>
</evidence>
<keyword evidence="15" id="KW-1185">Reference proteome</keyword>
<evidence type="ECO:0000256" key="9">
    <source>
        <dbReference type="ARBA" id="ARBA00022984"/>
    </source>
</evidence>
<proteinExistence type="inferred from homology"/>
<dbReference type="Pfam" id="PF07478">
    <property type="entry name" value="Dala_Dala_lig_C"/>
    <property type="match status" value="2"/>
</dbReference>
<dbReference type="EMBL" id="CP071793">
    <property type="protein sequence ID" value="QTD53253.1"/>
    <property type="molecule type" value="Genomic_DNA"/>
</dbReference>
<evidence type="ECO:0000256" key="3">
    <source>
        <dbReference type="ARBA" id="ARBA00010871"/>
    </source>
</evidence>
<comment type="catalytic activity">
    <reaction evidence="11">
        <text>2 D-alanine + ATP = D-alanyl-D-alanine + ADP + phosphate + H(+)</text>
        <dbReference type="Rhea" id="RHEA:11224"/>
        <dbReference type="ChEBI" id="CHEBI:15378"/>
        <dbReference type="ChEBI" id="CHEBI:30616"/>
        <dbReference type="ChEBI" id="CHEBI:43474"/>
        <dbReference type="ChEBI" id="CHEBI:57416"/>
        <dbReference type="ChEBI" id="CHEBI:57822"/>
        <dbReference type="ChEBI" id="CHEBI:456216"/>
        <dbReference type="EC" id="6.3.2.4"/>
    </reaction>
</comment>
<organism evidence="14 15">
    <name type="scientific">Sulfidibacter corallicola</name>
    <dbReference type="NCBI Taxonomy" id="2818388"/>
    <lineage>
        <taxon>Bacteria</taxon>
        <taxon>Pseudomonadati</taxon>
        <taxon>Acidobacteriota</taxon>
        <taxon>Holophagae</taxon>
        <taxon>Acanthopleuribacterales</taxon>
        <taxon>Acanthopleuribacteraceae</taxon>
        <taxon>Sulfidibacter</taxon>
    </lineage>
</organism>
<dbReference type="InterPro" id="IPR013815">
    <property type="entry name" value="ATP_grasp_subdomain_1"/>
</dbReference>
<dbReference type="GO" id="GO:0071555">
    <property type="term" value="P:cell wall organization"/>
    <property type="evidence" value="ECO:0007669"/>
    <property type="project" value="UniProtKB-KW"/>
</dbReference>
<dbReference type="InterPro" id="IPR011761">
    <property type="entry name" value="ATP-grasp"/>
</dbReference>
<dbReference type="RefSeq" id="WP_237383355.1">
    <property type="nucleotide sequence ID" value="NZ_CP071793.1"/>
</dbReference>
<dbReference type="PROSITE" id="PS50975">
    <property type="entry name" value="ATP_GRASP"/>
    <property type="match status" value="2"/>
</dbReference>
<keyword evidence="10" id="KW-0961">Cell wall biogenesis/degradation</keyword>